<dbReference type="EMBL" id="JBBXMP010000199">
    <property type="protein sequence ID" value="KAL0059962.1"/>
    <property type="molecule type" value="Genomic_DNA"/>
</dbReference>
<dbReference type="Proteomes" id="UP001437256">
    <property type="component" value="Unassembled WGS sequence"/>
</dbReference>
<reference evidence="1 2" key="1">
    <citation type="submission" date="2024-05" db="EMBL/GenBank/DDBJ databases">
        <title>A draft genome resource for the thread blight pathogen Marasmius tenuissimus strain MS-2.</title>
        <authorList>
            <person name="Yulfo-Soto G.E."/>
            <person name="Baruah I.K."/>
            <person name="Amoako-Attah I."/>
            <person name="Bukari Y."/>
            <person name="Meinhardt L.W."/>
            <person name="Bailey B.A."/>
            <person name="Cohen S.P."/>
        </authorList>
    </citation>
    <scope>NUCLEOTIDE SEQUENCE [LARGE SCALE GENOMIC DNA]</scope>
    <source>
        <strain evidence="1 2">MS-2</strain>
    </source>
</reference>
<comment type="caution">
    <text evidence="1">The sequence shown here is derived from an EMBL/GenBank/DDBJ whole genome shotgun (WGS) entry which is preliminary data.</text>
</comment>
<protein>
    <submittedName>
        <fullName evidence="1">MtDNA inheritance, partitioning of the mitochondrial organelle</fullName>
    </submittedName>
</protein>
<organism evidence="1 2">
    <name type="scientific">Marasmius tenuissimus</name>
    <dbReference type="NCBI Taxonomy" id="585030"/>
    <lineage>
        <taxon>Eukaryota</taxon>
        <taxon>Fungi</taxon>
        <taxon>Dikarya</taxon>
        <taxon>Basidiomycota</taxon>
        <taxon>Agaricomycotina</taxon>
        <taxon>Agaricomycetes</taxon>
        <taxon>Agaricomycetidae</taxon>
        <taxon>Agaricales</taxon>
        <taxon>Marasmiineae</taxon>
        <taxon>Marasmiaceae</taxon>
        <taxon>Marasmius</taxon>
    </lineage>
</organism>
<gene>
    <name evidence="1" type="primary">DML1</name>
    <name evidence="1" type="ORF">AAF712_013258</name>
</gene>
<sequence length="133" mass="14569">MSRARKDRMTDVSLLISTNPMLPPLPLPSSFPNIFADHTILDHEARRRAGGMNGNVGIFSSLSATAGTGTLFADYARFVSKCVEQRRGSALTHGLVDDLDDLRELANDLWTIRDGYDDVEVEEPSTDGGEDDD</sequence>
<name>A0ABR2ZFE0_9AGAR</name>
<keyword evidence="2" id="KW-1185">Reference proteome</keyword>
<evidence type="ECO:0000313" key="1">
    <source>
        <dbReference type="EMBL" id="KAL0059962.1"/>
    </source>
</evidence>
<proteinExistence type="predicted"/>
<evidence type="ECO:0000313" key="2">
    <source>
        <dbReference type="Proteomes" id="UP001437256"/>
    </source>
</evidence>
<accession>A0ABR2ZFE0</accession>